<dbReference type="InterPro" id="IPR037066">
    <property type="entry name" value="Plug_dom_sf"/>
</dbReference>
<dbReference type="Gene3D" id="2.170.130.10">
    <property type="entry name" value="TonB-dependent receptor, plug domain"/>
    <property type="match status" value="1"/>
</dbReference>
<keyword evidence="6 7" id="KW-0998">Cell outer membrane</keyword>
<feature type="signal peptide" evidence="8">
    <location>
        <begin position="1"/>
        <end position="30"/>
    </location>
</feature>
<dbReference type="Gene3D" id="2.60.40.1120">
    <property type="entry name" value="Carboxypeptidase-like, regulatory domain"/>
    <property type="match status" value="1"/>
</dbReference>
<keyword evidence="4 7" id="KW-0812">Transmembrane</keyword>
<evidence type="ECO:0000313" key="10">
    <source>
        <dbReference type="EMBL" id="MDQ1151966.1"/>
    </source>
</evidence>
<keyword evidence="3 7" id="KW-1134">Transmembrane beta strand</keyword>
<dbReference type="InterPro" id="IPR036942">
    <property type="entry name" value="Beta-barrel_TonB_sf"/>
</dbReference>
<dbReference type="InterPro" id="IPR023996">
    <property type="entry name" value="TonB-dep_OMP_SusC/RagA"/>
</dbReference>
<comment type="similarity">
    <text evidence="7">Belongs to the TonB-dependent receptor family.</text>
</comment>
<evidence type="ECO:0000256" key="5">
    <source>
        <dbReference type="ARBA" id="ARBA00023136"/>
    </source>
</evidence>
<dbReference type="RefSeq" id="WP_307187354.1">
    <property type="nucleotide sequence ID" value="NZ_JAUTBA010000001.1"/>
</dbReference>
<dbReference type="NCBIfam" id="TIGR04057">
    <property type="entry name" value="SusC_RagA_signa"/>
    <property type="match status" value="1"/>
</dbReference>
<comment type="caution">
    <text evidence="10">The sequence shown here is derived from an EMBL/GenBank/DDBJ whole genome shotgun (WGS) entry which is preliminary data.</text>
</comment>
<dbReference type="Gene3D" id="2.40.170.20">
    <property type="entry name" value="TonB-dependent receptor, beta-barrel domain"/>
    <property type="match status" value="1"/>
</dbReference>
<evidence type="ECO:0000313" key="11">
    <source>
        <dbReference type="Proteomes" id="UP001244640"/>
    </source>
</evidence>
<name>A0ABU0UAS4_9SPHI</name>
<keyword evidence="8" id="KW-0732">Signal</keyword>
<evidence type="ECO:0000256" key="2">
    <source>
        <dbReference type="ARBA" id="ARBA00022448"/>
    </source>
</evidence>
<keyword evidence="2 7" id="KW-0813">Transport</keyword>
<dbReference type="NCBIfam" id="TIGR04056">
    <property type="entry name" value="OMP_RagA_SusC"/>
    <property type="match status" value="1"/>
</dbReference>
<reference evidence="10 11" key="1">
    <citation type="submission" date="2023-07" db="EMBL/GenBank/DDBJ databases">
        <title>Functional and genomic diversity of the sorghum phyllosphere microbiome.</title>
        <authorList>
            <person name="Shade A."/>
        </authorList>
    </citation>
    <scope>NUCLEOTIDE SEQUENCE [LARGE SCALE GENOMIC DNA]</scope>
    <source>
        <strain evidence="10 11">SORGH_AS_0892</strain>
    </source>
</reference>
<feature type="chain" id="PRO_5046549787" evidence="8">
    <location>
        <begin position="31"/>
        <end position="998"/>
    </location>
</feature>
<dbReference type="InterPro" id="IPR008969">
    <property type="entry name" value="CarboxyPept-like_regulatory"/>
</dbReference>
<evidence type="ECO:0000259" key="9">
    <source>
        <dbReference type="Pfam" id="PF07715"/>
    </source>
</evidence>
<keyword evidence="11" id="KW-1185">Reference proteome</keyword>
<organism evidence="10 11">
    <name type="scientific">Sphingobacterium zeae</name>
    <dbReference type="NCBI Taxonomy" id="1776859"/>
    <lineage>
        <taxon>Bacteria</taxon>
        <taxon>Pseudomonadati</taxon>
        <taxon>Bacteroidota</taxon>
        <taxon>Sphingobacteriia</taxon>
        <taxon>Sphingobacteriales</taxon>
        <taxon>Sphingobacteriaceae</taxon>
        <taxon>Sphingobacterium</taxon>
    </lineage>
</organism>
<evidence type="ECO:0000256" key="6">
    <source>
        <dbReference type="ARBA" id="ARBA00023237"/>
    </source>
</evidence>
<dbReference type="Proteomes" id="UP001244640">
    <property type="component" value="Unassembled WGS sequence"/>
</dbReference>
<keyword evidence="5 7" id="KW-0472">Membrane</keyword>
<accession>A0ABU0UAS4</accession>
<protein>
    <submittedName>
        <fullName evidence="10">TonB-linked SusC/RagA family outer membrane protein</fullName>
    </submittedName>
</protein>
<dbReference type="SUPFAM" id="SSF49464">
    <property type="entry name" value="Carboxypeptidase regulatory domain-like"/>
    <property type="match status" value="1"/>
</dbReference>
<comment type="subcellular location">
    <subcellularLocation>
        <location evidence="1 7">Cell outer membrane</location>
        <topology evidence="1 7">Multi-pass membrane protein</topology>
    </subcellularLocation>
</comment>
<proteinExistence type="inferred from homology"/>
<dbReference type="InterPro" id="IPR039426">
    <property type="entry name" value="TonB-dep_rcpt-like"/>
</dbReference>
<dbReference type="Pfam" id="PF07715">
    <property type="entry name" value="Plug"/>
    <property type="match status" value="1"/>
</dbReference>
<evidence type="ECO:0000256" key="7">
    <source>
        <dbReference type="PROSITE-ProRule" id="PRU01360"/>
    </source>
</evidence>
<evidence type="ECO:0000256" key="4">
    <source>
        <dbReference type="ARBA" id="ARBA00022692"/>
    </source>
</evidence>
<dbReference type="InterPro" id="IPR023997">
    <property type="entry name" value="TonB-dep_OMP_SusC/RagA_CS"/>
</dbReference>
<dbReference type="SUPFAM" id="SSF56935">
    <property type="entry name" value="Porins"/>
    <property type="match status" value="1"/>
</dbReference>
<gene>
    <name evidence="10" type="ORF">QE382_003950</name>
</gene>
<evidence type="ECO:0000256" key="3">
    <source>
        <dbReference type="ARBA" id="ARBA00022452"/>
    </source>
</evidence>
<evidence type="ECO:0000256" key="8">
    <source>
        <dbReference type="SAM" id="SignalP"/>
    </source>
</evidence>
<evidence type="ECO:0000256" key="1">
    <source>
        <dbReference type="ARBA" id="ARBA00004571"/>
    </source>
</evidence>
<sequence>MIQKIHIWLRSWIMSATLLAVASNYAYSQAADQMQVKGQVTNDAGEALKGVSVMIKGARNGVQTDSNGNFTIQAAPTATLLFTYIGFNSQEIKVNPSGVIHVKMSGTNVLDQVVVVGYGTAKKKDLTGGLAVVGKEQLGMVSTSNLMDRLVGQVAGFSITTGEAAPGASQSLLIRGENSISANNSPLIILDGIPYSGSLADIDPNNVENLSILKDASASAIYGSRAANGVILIQTKRGALGRAQVNYKGLIGMAEPMQRINVMGPNEYIHFQQDIARIRQGYTGALLDPIAGDIISVTERGNYAKGITNNWQDYVFRKALTMDHQLSISGGTENTKYMAALAALDQEGVVYNSKLSRLNITTNVDQTFNKWLTTGIGLQYTRKSDGGITPNLEHAIKQSPYGSYKDESGKYVPEPMEYSLIVNPMRNVNAIQDRYNNNFFLSGYANILLPIEGLSLRSNFGYNYRNGFTGTYYGRNTFEGRDQGTQAGGSASINNSNYNDYTWENLLKYERQIGDHRFDVTGLFSMQKTKSWSTGQSGAGFVTDDTEYFMIGSASRLVSNSASLSESAMLSYMGRINYAYKGKYLLTLTGRTDGASVFGINNKYAFFPVAAAAWQIGEERFLKDNVRWLDMLKIRLSYGANGNQAITPYRTLDRLYSNVKYIWGDDGTAVTTAYLAGDGVGNPNLKWETTYSTNLGLDFQLFNNRFGGTIDAYLSKTKDLLMTRTVPIMNGYNRIWDNIGATQNKGIEVTLNSANVKGENFQWNTTAVFSLNRDKIVELRGDGIDDIANNWFIGQPLRVFYDYKMIGVWQNGETITVDGAAPGAAKLYDRDGNGKIETSDRVVIGSKNPRYTASLANRFSYKNFYASALITGVFGVWRDDHMANLGAWTFGITNYVHDANYWTPENSNATIVSPGYLNPLGHGYYKKVSYVQVKNITFGYKLPQKIAKKVGVNGIDINASINNLNTISNIREVLNYDNSWMASYPTARSYMFGLNINF</sequence>
<dbReference type="Pfam" id="PF13715">
    <property type="entry name" value="CarbopepD_reg_2"/>
    <property type="match status" value="1"/>
</dbReference>
<dbReference type="PROSITE" id="PS52016">
    <property type="entry name" value="TONB_DEPENDENT_REC_3"/>
    <property type="match status" value="1"/>
</dbReference>
<dbReference type="EMBL" id="JAUTBA010000001">
    <property type="protein sequence ID" value="MDQ1151966.1"/>
    <property type="molecule type" value="Genomic_DNA"/>
</dbReference>
<dbReference type="InterPro" id="IPR012910">
    <property type="entry name" value="Plug_dom"/>
</dbReference>
<feature type="domain" description="TonB-dependent receptor plug" evidence="9">
    <location>
        <begin position="123"/>
        <end position="230"/>
    </location>
</feature>